<dbReference type="Proteomes" id="UP000663760">
    <property type="component" value="Chromosome 6"/>
</dbReference>
<dbReference type="OrthoDB" id="1885368at2759"/>
<dbReference type="PANTHER" id="PTHR33882">
    <property type="entry name" value="PATHOGENIC TYPE III EFFECTOR AVIRULENCE FACTOR AVR AVRRPT-CLEAVAGE: CLEAVAGE SITE PROTEIN"/>
    <property type="match status" value="1"/>
</dbReference>
<dbReference type="PANTHER" id="PTHR33882:SF11">
    <property type="entry name" value="RPM1-INTERACTING PROTEIN 4 (RIN4) FAMILY PROTEIN"/>
    <property type="match status" value="1"/>
</dbReference>
<evidence type="ECO:0000313" key="3">
    <source>
        <dbReference type="Proteomes" id="UP000663760"/>
    </source>
</evidence>
<gene>
    <name evidence="2" type="ORF">SI8410_06008994</name>
</gene>
<reference evidence="2" key="1">
    <citation type="submission" date="2020-02" db="EMBL/GenBank/DDBJ databases">
        <authorList>
            <person name="Scholz U."/>
            <person name="Mascher M."/>
            <person name="Fiebig A."/>
        </authorList>
    </citation>
    <scope>NUCLEOTIDE SEQUENCE</scope>
</reference>
<dbReference type="AlphaFoldDB" id="A0A7I8KKK7"/>
<organism evidence="2 3">
    <name type="scientific">Spirodela intermedia</name>
    <name type="common">Intermediate duckweed</name>
    <dbReference type="NCBI Taxonomy" id="51605"/>
    <lineage>
        <taxon>Eukaryota</taxon>
        <taxon>Viridiplantae</taxon>
        <taxon>Streptophyta</taxon>
        <taxon>Embryophyta</taxon>
        <taxon>Tracheophyta</taxon>
        <taxon>Spermatophyta</taxon>
        <taxon>Magnoliopsida</taxon>
        <taxon>Liliopsida</taxon>
        <taxon>Araceae</taxon>
        <taxon>Lemnoideae</taxon>
        <taxon>Spirodela</taxon>
    </lineage>
</organism>
<sequence length="83" mass="9679">MDHRKEQKNGWMSVPQFGGWDQKMSKTDYSMVFQRARANRKQNKIHIKAASLGNEQELIARAQDELPSRRKKILGYLNCCIKA</sequence>
<evidence type="ECO:0000313" key="2">
    <source>
        <dbReference type="EMBL" id="CAA7398329.1"/>
    </source>
</evidence>
<feature type="domain" description="RIN4 pathogenic type III effector avirulence factor Avr cleavage site" evidence="1">
    <location>
        <begin position="10"/>
        <end position="41"/>
    </location>
</feature>
<evidence type="ECO:0000259" key="1">
    <source>
        <dbReference type="Pfam" id="PF05627"/>
    </source>
</evidence>
<name>A0A7I8KKK7_SPIIN</name>
<dbReference type="Pfam" id="PF05627">
    <property type="entry name" value="AvrRpt-cleavage"/>
    <property type="match status" value="1"/>
</dbReference>
<keyword evidence="3" id="KW-1185">Reference proteome</keyword>
<accession>A0A7I8KKK7</accession>
<proteinExistence type="predicted"/>
<dbReference type="InterPro" id="IPR008700">
    <property type="entry name" value="TypeIII_avirulence_cleave"/>
</dbReference>
<dbReference type="EMBL" id="LR746269">
    <property type="protein sequence ID" value="CAA7398329.1"/>
    <property type="molecule type" value="Genomic_DNA"/>
</dbReference>
<protein>
    <recommendedName>
        <fullName evidence="1">RIN4 pathogenic type III effector avirulence factor Avr cleavage site domain-containing protein</fullName>
    </recommendedName>
</protein>